<organism evidence="2 3">
    <name type="scientific">Dekkera bruxellensis</name>
    <name type="common">Brettanomyces custersii</name>
    <dbReference type="NCBI Taxonomy" id="5007"/>
    <lineage>
        <taxon>Eukaryota</taxon>
        <taxon>Fungi</taxon>
        <taxon>Dikarya</taxon>
        <taxon>Ascomycota</taxon>
        <taxon>Saccharomycotina</taxon>
        <taxon>Pichiomycetes</taxon>
        <taxon>Pichiales</taxon>
        <taxon>Pichiaceae</taxon>
        <taxon>Brettanomyces</taxon>
    </lineage>
</organism>
<feature type="compositionally biased region" description="Basic and acidic residues" evidence="1">
    <location>
        <begin position="35"/>
        <end position="45"/>
    </location>
</feature>
<evidence type="ECO:0000256" key="1">
    <source>
        <dbReference type="SAM" id="MobiDB-lite"/>
    </source>
</evidence>
<protein>
    <submittedName>
        <fullName evidence="2">DEBR0S6_08790g1_1</fullName>
    </submittedName>
</protein>
<dbReference type="Proteomes" id="UP000478008">
    <property type="component" value="Unassembled WGS sequence"/>
</dbReference>
<name>A0A7D9D092_DEKBR</name>
<evidence type="ECO:0000313" key="2">
    <source>
        <dbReference type="EMBL" id="VUG20138.1"/>
    </source>
</evidence>
<keyword evidence="3" id="KW-1185">Reference proteome</keyword>
<evidence type="ECO:0000313" key="3">
    <source>
        <dbReference type="Proteomes" id="UP000478008"/>
    </source>
</evidence>
<proteinExistence type="predicted"/>
<reference evidence="2 3" key="1">
    <citation type="submission" date="2019-07" db="EMBL/GenBank/DDBJ databases">
        <authorList>
            <person name="Friedrich A."/>
            <person name="Schacherer J."/>
        </authorList>
    </citation>
    <scope>NUCLEOTIDE SEQUENCE [LARGE SCALE GENOMIC DNA]</scope>
</reference>
<gene>
    <name evidence="2" type="ORF">DEBR0S6_08790G</name>
</gene>
<accession>A0A7D9D092</accession>
<sequence length="248" mass="28505">METRIQAEDSFETPHYALPTYSFLMKSTCGSPQSENKRSSPERLSPKTKGYYSDYDLTIATSKLNELSFRENSIRGKHKNEKFCKQKANATGKENGLKRKQNIVYEDSLHDTKAEVKQVPITQNEISDTEMNGKFTFSVRSKQSDVFATQAPDFETEYPNIIGIAKSQIEACRKILGEKENKISLLHYPQDFSTRNKCCCLTCSVNPGQFFDVLAKYKHKGIPPQQYTKLLDSYIMLWRTLRKLEHSD</sequence>
<dbReference type="AlphaFoldDB" id="A0A7D9D092"/>
<feature type="region of interest" description="Disordered" evidence="1">
    <location>
        <begin position="28"/>
        <end position="48"/>
    </location>
</feature>
<dbReference type="EMBL" id="CABFWN010000006">
    <property type="protein sequence ID" value="VUG20138.1"/>
    <property type="molecule type" value="Genomic_DNA"/>
</dbReference>